<dbReference type="OrthoDB" id="977141at2"/>
<dbReference type="Proteomes" id="UP000033109">
    <property type="component" value="Chromosome"/>
</dbReference>
<dbReference type="InterPro" id="IPR025665">
    <property type="entry name" value="Beta-barrel_OMP_2"/>
</dbReference>
<dbReference type="PATRIC" id="fig|400092.3.peg.836"/>
<reference evidence="3 4" key="1">
    <citation type="journal article" date="2015" name="Sci. Rep.">
        <title>Unraveling adaptation of Pontibacter korlensis to radiation and infertility in desert through complete genome and comparative transcriptomic analysis.</title>
        <authorList>
            <person name="Dai J."/>
            <person name="Dai W."/>
            <person name="Qiu C."/>
            <person name="Yang Z."/>
            <person name="Zhang Y."/>
            <person name="Zhou M."/>
            <person name="Zhang L."/>
            <person name="Fang C."/>
            <person name="Gao Q."/>
            <person name="Yang Q."/>
            <person name="Li X."/>
            <person name="Wang Z."/>
            <person name="Wang Z."/>
            <person name="Jia Z."/>
            <person name="Chen X."/>
        </authorList>
    </citation>
    <scope>NUCLEOTIDE SEQUENCE [LARGE SCALE GENOMIC DNA]</scope>
    <source>
        <strain evidence="3 4">X14-1T</strain>
    </source>
</reference>
<dbReference type="HOGENOM" id="CLU_082049_2_0_10"/>
<dbReference type="KEGG" id="pko:PKOR_03710"/>
<feature type="chain" id="PRO_5002416288" description="Outer membrane protein beta-barrel domain-containing protein" evidence="1">
    <location>
        <begin position="20"/>
        <end position="222"/>
    </location>
</feature>
<protein>
    <recommendedName>
        <fullName evidence="2">Outer membrane protein beta-barrel domain-containing protein</fullName>
    </recommendedName>
</protein>
<evidence type="ECO:0000313" key="3">
    <source>
        <dbReference type="EMBL" id="AKD02393.1"/>
    </source>
</evidence>
<feature type="signal peptide" evidence="1">
    <location>
        <begin position="1"/>
        <end position="19"/>
    </location>
</feature>
<keyword evidence="1" id="KW-0732">Signal</keyword>
<organism evidence="3 4">
    <name type="scientific">Pontibacter korlensis</name>
    <dbReference type="NCBI Taxonomy" id="400092"/>
    <lineage>
        <taxon>Bacteria</taxon>
        <taxon>Pseudomonadati</taxon>
        <taxon>Bacteroidota</taxon>
        <taxon>Cytophagia</taxon>
        <taxon>Cytophagales</taxon>
        <taxon>Hymenobacteraceae</taxon>
        <taxon>Pontibacter</taxon>
    </lineage>
</organism>
<dbReference type="STRING" id="400092.PKOR_03710"/>
<name>A0A0E3ZC52_9BACT</name>
<keyword evidence="4" id="KW-1185">Reference proteome</keyword>
<evidence type="ECO:0000313" key="4">
    <source>
        <dbReference type="Proteomes" id="UP000033109"/>
    </source>
</evidence>
<evidence type="ECO:0000256" key="1">
    <source>
        <dbReference type="SAM" id="SignalP"/>
    </source>
</evidence>
<proteinExistence type="predicted"/>
<dbReference type="AlphaFoldDB" id="A0A0E3ZC52"/>
<sequence>MKKTLFFLLLAFVAFNAKAQDKFVPETFLGLKGGVTYSGFGFDPSIDQEMLLGYTGGLVLKHLSQSKLGVQVEANLVQRGWTEVVAPDTSYTRRLTFVELPFMTHLSFGARNSRFIVNLGPTASFLIKDEVSSDVADPNGELEGDEVKMYRYRDIDNEFIYGLCLGIGFEQRTAIGTFQLEGRFTHSLNDIFSRDLYNRISKSQSLSLTMSYLLSLRSRKAE</sequence>
<dbReference type="RefSeq" id="WP_046309190.1">
    <property type="nucleotide sequence ID" value="NZ_CBCSCY010000012.1"/>
</dbReference>
<dbReference type="EMBL" id="CP009621">
    <property type="protein sequence ID" value="AKD02393.1"/>
    <property type="molecule type" value="Genomic_DNA"/>
</dbReference>
<gene>
    <name evidence="3" type="ORF">PKOR_03710</name>
</gene>
<feature type="domain" description="Outer membrane protein beta-barrel" evidence="2">
    <location>
        <begin position="29"/>
        <end position="192"/>
    </location>
</feature>
<evidence type="ECO:0000259" key="2">
    <source>
        <dbReference type="Pfam" id="PF13568"/>
    </source>
</evidence>
<accession>A0A0E3ZC52</accession>
<dbReference type="Pfam" id="PF13568">
    <property type="entry name" value="OMP_b-brl_2"/>
    <property type="match status" value="1"/>
</dbReference>